<proteinExistence type="predicted"/>
<keyword evidence="2" id="KW-0443">Lipid metabolism</keyword>
<dbReference type="InterPro" id="IPR024632">
    <property type="entry name" value="PLipase_D_C"/>
</dbReference>
<dbReference type="Proteomes" id="UP000245207">
    <property type="component" value="Unassembled WGS sequence"/>
</dbReference>
<evidence type="ECO:0000313" key="5">
    <source>
        <dbReference type="Proteomes" id="UP000245207"/>
    </source>
</evidence>
<keyword evidence="1" id="KW-0677">Repeat</keyword>
<reference evidence="4 5" key="1">
    <citation type="journal article" date="2018" name="Mol. Plant">
        <title>The genome of Artemisia annua provides insight into the evolution of Asteraceae family and artemisinin biosynthesis.</title>
        <authorList>
            <person name="Shen Q."/>
            <person name="Zhang L."/>
            <person name="Liao Z."/>
            <person name="Wang S."/>
            <person name="Yan T."/>
            <person name="Shi P."/>
            <person name="Liu M."/>
            <person name="Fu X."/>
            <person name="Pan Q."/>
            <person name="Wang Y."/>
            <person name="Lv Z."/>
            <person name="Lu X."/>
            <person name="Zhang F."/>
            <person name="Jiang W."/>
            <person name="Ma Y."/>
            <person name="Chen M."/>
            <person name="Hao X."/>
            <person name="Li L."/>
            <person name="Tang Y."/>
            <person name="Lv G."/>
            <person name="Zhou Y."/>
            <person name="Sun X."/>
            <person name="Brodelius P.E."/>
            <person name="Rose J.K.C."/>
            <person name="Tang K."/>
        </authorList>
    </citation>
    <scope>NUCLEOTIDE SEQUENCE [LARGE SCALE GENOMIC DNA]</scope>
    <source>
        <strain evidence="5">cv. Huhao1</strain>
        <tissue evidence="4">Leaf</tissue>
    </source>
</reference>
<dbReference type="GO" id="GO:0005886">
    <property type="term" value="C:plasma membrane"/>
    <property type="evidence" value="ECO:0007669"/>
    <property type="project" value="TreeGrafter"/>
</dbReference>
<dbReference type="Pfam" id="PF12357">
    <property type="entry name" value="PLD_C"/>
    <property type="match status" value="1"/>
</dbReference>
<gene>
    <name evidence="4" type="ORF">CTI12_AA363490</name>
</gene>
<comment type="caution">
    <text evidence="4">The sequence shown here is derived from an EMBL/GenBank/DDBJ whole genome shotgun (WGS) entry which is preliminary data.</text>
</comment>
<organism evidence="4 5">
    <name type="scientific">Artemisia annua</name>
    <name type="common">Sweet wormwood</name>
    <dbReference type="NCBI Taxonomy" id="35608"/>
    <lineage>
        <taxon>Eukaryota</taxon>
        <taxon>Viridiplantae</taxon>
        <taxon>Streptophyta</taxon>
        <taxon>Embryophyta</taxon>
        <taxon>Tracheophyta</taxon>
        <taxon>Spermatophyta</taxon>
        <taxon>Magnoliopsida</taxon>
        <taxon>eudicotyledons</taxon>
        <taxon>Gunneridae</taxon>
        <taxon>Pentapetalae</taxon>
        <taxon>asterids</taxon>
        <taxon>campanulids</taxon>
        <taxon>Asterales</taxon>
        <taxon>Asteraceae</taxon>
        <taxon>Asteroideae</taxon>
        <taxon>Anthemideae</taxon>
        <taxon>Artemisiinae</taxon>
        <taxon>Artemisia</taxon>
    </lineage>
</organism>
<dbReference type="GO" id="GO:0009395">
    <property type="term" value="P:phospholipid catabolic process"/>
    <property type="evidence" value="ECO:0007669"/>
    <property type="project" value="TreeGrafter"/>
</dbReference>
<evidence type="ECO:0000259" key="3">
    <source>
        <dbReference type="Pfam" id="PF12357"/>
    </source>
</evidence>
<dbReference type="EMBL" id="PKPP01004855">
    <property type="protein sequence ID" value="PWA62499.1"/>
    <property type="molecule type" value="Genomic_DNA"/>
</dbReference>
<feature type="domain" description="Phospholipase D C-terminal" evidence="3">
    <location>
        <begin position="145"/>
        <end position="175"/>
    </location>
</feature>
<dbReference type="STRING" id="35608.A0A2U1MMM1"/>
<dbReference type="PANTHER" id="PTHR18896:SF201">
    <property type="entry name" value="PHOSPHOLIPASE D"/>
    <property type="match status" value="1"/>
</dbReference>
<accession>A0A2U1MMM1</accession>
<evidence type="ECO:0000313" key="4">
    <source>
        <dbReference type="EMBL" id="PWA62499.1"/>
    </source>
</evidence>
<name>A0A2U1MMM1_ARTAN</name>
<keyword evidence="5" id="KW-1185">Reference proteome</keyword>
<dbReference type="InterPro" id="IPR015679">
    <property type="entry name" value="PLipase_D_fam"/>
</dbReference>
<evidence type="ECO:0000256" key="1">
    <source>
        <dbReference type="ARBA" id="ARBA00022737"/>
    </source>
</evidence>
<protein>
    <submittedName>
        <fullName evidence="4">Phospholipase D gamma 1</fullName>
    </submittedName>
</protein>
<dbReference type="PANTHER" id="PTHR18896">
    <property type="entry name" value="PHOSPHOLIPASE D"/>
    <property type="match status" value="1"/>
</dbReference>
<dbReference type="GO" id="GO:0004630">
    <property type="term" value="F:phospholipase D activity"/>
    <property type="evidence" value="ECO:0007669"/>
    <property type="project" value="TreeGrafter"/>
</dbReference>
<sequence length="290" mass="33833">MLIFLNREIHKSWVFSLPRVLLGILEFLFQKPTMNGRHSYWERGHMQEYNTATWVYMQQQTPEQWPLQVEVDGTGMPKASNNRIRNRPAYATCKSRLMEMGTVVPRPTQKKISILQISDGSSVVSLQIKGYRMSLWAEHIRGLESSFERPESLECVRTVRWLSESNWNQYAAIGIDWRQGVYLCIFLIYKPREVQRQPDPIRSSHCSHHNSIVGCQHKTSGILGSGTTKAMMERFKRGEIREKRRKEREMERRLKAEDAAVGKISKINRDRDHEISEIVALCTYHDKVVA</sequence>
<evidence type="ECO:0000256" key="2">
    <source>
        <dbReference type="ARBA" id="ARBA00023098"/>
    </source>
</evidence>
<dbReference type="AlphaFoldDB" id="A0A2U1MMM1"/>